<gene>
    <name evidence="2" type="ORF">RRG08_009023</name>
</gene>
<evidence type="ECO:0000313" key="3">
    <source>
        <dbReference type="Proteomes" id="UP001283361"/>
    </source>
</evidence>
<reference evidence="2" key="1">
    <citation type="journal article" date="2023" name="G3 (Bethesda)">
        <title>A reference genome for the long-term kleptoplast-retaining sea slug Elysia crispata morphotype clarki.</title>
        <authorList>
            <person name="Eastman K.E."/>
            <person name="Pendleton A.L."/>
            <person name="Shaikh M.A."/>
            <person name="Suttiyut T."/>
            <person name="Ogas R."/>
            <person name="Tomko P."/>
            <person name="Gavelis G."/>
            <person name="Widhalm J.R."/>
            <person name="Wisecaver J.H."/>
        </authorList>
    </citation>
    <scope>NUCLEOTIDE SEQUENCE</scope>
    <source>
        <strain evidence="2">ECLA1</strain>
    </source>
</reference>
<dbReference type="EMBL" id="JAWDGP010001800">
    <property type="protein sequence ID" value="KAK3788091.1"/>
    <property type="molecule type" value="Genomic_DNA"/>
</dbReference>
<name>A0AAE1AIX6_9GAST</name>
<keyword evidence="3" id="KW-1185">Reference proteome</keyword>
<evidence type="ECO:0000313" key="2">
    <source>
        <dbReference type="EMBL" id="KAK3788091.1"/>
    </source>
</evidence>
<protein>
    <submittedName>
        <fullName evidence="2">Uncharacterized protein</fullName>
    </submittedName>
</protein>
<feature type="region of interest" description="Disordered" evidence="1">
    <location>
        <begin position="107"/>
        <end position="128"/>
    </location>
</feature>
<dbReference type="AlphaFoldDB" id="A0AAE1AIX6"/>
<accession>A0AAE1AIX6</accession>
<comment type="caution">
    <text evidence="2">The sequence shown here is derived from an EMBL/GenBank/DDBJ whole genome shotgun (WGS) entry which is preliminary data.</text>
</comment>
<evidence type="ECO:0000256" key="1">
    <source>
        <dbReference type="SAM" id="MobiDB-lite"/>
    </source>
</evidence>
<sequence>MRCGGSHPTQIQDHSLWLQLKCIVVLAKQHELDSGFHHNHKRFGLLFYKHKTGAPQAYTSQERQEPIFDKSATSLHLIRAPQAYTRQKRQKPIVDKSATSLHLIRAPQAYTRQKRQKPIVDKSATSLH</sequence>
<proteinExistence type="predicted"/>
<dbReference type="Proteomes" id="UP001283361">
    <property type="component" value="Unassembled WGS sequence"/>
</dbReference>
<organism evidence="2 3">
    <name type="scientific">Elysia crispata</name>
    <name type="common">lettuce slug</name>
    <dbReference type="NCBI Taxonomy" id="231223"/>
    <lineage>
        <taxon>Eukaryota</taxon>
        <taxon>Metazoa</taxon>
        <taxon>Spiralia</taxon>
        <taxon>Lophotrochozoa</taxon>
        <taxon>Mollusca</taxon>
        <taxon>Gastropoda</taxon>
        <taxon>Heterobranchia</taxon>
        <taxon>Euthyneura</taxon>
        <taxon>Panpulmonata</taxon>
        <taxon>Sacoglossa</taxon>
        <taxon>Placobranchoidea</taxon>
        <taxon>Plakobranchidae</taxon>
        <taxon>Elysia</taxon>
    </lineage>
</organism>